<dbReference type="Proteomes" id="UP000324104">
    <property type="component" value="Unassembled WGS sequence"/>
</dbReference>
<dbReference type="InterPro" id="IPR011330">
    <property type="entry name" value="Glyco_hydro/deAcase_b/a-brl"/>
</dbReference>
<evidence type="ECO:0000313" key="6">
    <source>
        <dbReference type="Proteomes" id="UP000324104"/>
    </source>
</evidence>
<comment type="subcellular location">
    <subcellularLocation>
        <location evidence="1">Secreted</location>
    </subcellularLocation>
</comment>
<dbReference type="Gene3D" id="3.20.20.370">
    <property type="entry name" value="Glycoside hydrolase/deacetylase"/>
    <property type="match status" value="1"/>
</dbReference>
<dbReference type="EMBL" id="VTAW01000020">
    <property type="protein sequence ID" value="TYT61264.1"/>
    <property type="molecule type" value="Genomic_DNA"/>
</dbReference>
<comment type="caution">
    <text evidence="5">The sequence shown here is derived from an EMBL/GenBank/DDBJ whole genome shotgun (WGS) entry which is preliminary data.</text>
</comment>
<dbReference type="PROSITE" id="PS51677">
    <property type="entry name" value="NODB"/>
    <property type="match status" value="1"/>
</dbReference>
<dbReference type="RefSeq" id="WP_149082212.1">
    <property type="nucleotide sequence ID" value="NZ_VTAW01000020.1"/>
</dbReference>
<dbReference type="PANTHER" id="PTHR34216">
    <property type="match status" value="1"/>
</dbReference>
<keyword evidence="2" id="KW-0732">Signal</keyword>
<protein>
    <submittedName>
        <fullName evidence="5">Polysaccharide deacetylase family protein</fullName>
    </submittedName>
</protein>
<proteinExistence type="predicted"/>
<organism evidence="5 6">
    <name type="scientific">Natrialba swarupiae</name>
    <dbReference type="NCBI Taxonomy" id="2448032"/>
    <lineage>
        <taxon>Archaea</taxon>
        <taxon>Methanobacteriati</taxon>
        <taxon>Methanobacteriota</taxon>
        <taxon>Stenosarchaea group</taxon>
        <taxon>Halobacteria</taxon>
        <taxon>Halobacteriales</taxon>
        <taxon>Natrialbaceae</taxon>
        <taxon>Natrialba</taxon>
    </lineage>
</organism>
<accession>A0A5D5AJC7</accession>
<keyword evidence="6" id="KW-1185">Reference proteome</keyword>
<evidence type="ECO:0000256" key="3">
    <source>
        <dbReference type="SAM" id="MobiDB-lite"/>
    </source>
</evidence>
<feature type="compositionally biased region" description="Acidic residues" evidence="3">
    <location>
        <begin position="26"/>
        <end position="66"/>
    </location>
</feature>
<dbReference type="PROSITE" id="PS51257">
    <property type="entry name" value="PROKAR_LIPOPROTEIN"/>
    <property type="match status" value="1"/>
</dbReference>
<dbReference type="PANTHER" id="PTHR34216:SF3">
    <property type="entry name" value="POLY-BETA-1,6-N-ACETYL-D-GLUCOSAMINE N-DEACETYLASE"/>
    <property type="match status" value="1"/>
</dbReference>
<dbReference type="CDD" id="cd10970">
    <property type="entry name" value="CE4_DAC_u1_6s"/>
    <property type="match status" value="1"/>
</dbReference>
<reference evidence="5 6" key="1">
    <citation type="submission" date="2019-08" db="EMBL/GenBank/DDBJ databases">
        <title>Archaea genome.</title>
        <authorList>
            <person name="Kajale S."/>
            <person name="Shouche Y."/>
            <person name="Deshpande N."/>
            <person name="Sharma A."/>
        </authorList>
    </citation>
    <scope>NUCLEOTIDE SEQUENCE [LARGE SCALE GENOMIC DNA]</scope>
    <source>
        <strain evidence="5 6">ESP3B_9</strain>
    </source>
</reference>
<evidence type="ECO:0000256" key="1">
    <source>
        <dbReference type="ARBA" id="ARBA00004613"/>
    </source>
</evidence>
<dbReference type="GO" id="GO:0016810">
    <property type="term" value="F:hydrolase activity, acting on carbon-nitrogen (but not peptide) bonds"/>
    <property type="evidence" value="ECO:0007669"/>
    <property type="project" value="InterPro"/>
</dbReference>
<dbReference type="InterPro" id="IPR051398">
    <property type="entry name" value="Polysacch_Deacetylase"/>
</dbReference>
<dbReference type="AlphaFoldDB" id="A0A5D5AJC7"/>
<evidence type="ECO:0000259" key="4">
    <source>
        <dbReference type="PROSITE" id="PS51677"/>
    </source>
</evidence>
<name>A0A5D5AJC7_9EURY</name>
<dbReference type="GO" id="GO:0005576">
    <property type="term" value="C:extracellular region"/>
    <property type="evidence" value="ECO:0007669"/>
    <property type="project" value="UniProtKB-SubCell"/>
</dbReference>
<dbReference type="InterPro" id="IPR002509">
    <property type="entry name" value="NODB_dom"/>
</dbReference>
<dbReference type="SUPFAM" id="SSF88713">
    <property type="entry name" value="Glycoside hydrolase/deacetylase"/>
    <property type="match status" value="1"/>
</dbReference>
<feature type="region of interest" description="Disordered" evidence="3">
    <location>
        <begin position="95"/>
        <end position="114"/>
    </location>
</feature>
<dbReference type="GO" id="GO:0005975">
    <property type="term" value="P:carbohydrate metabolic process"/>
    <property type="evidence" value="ECO:0007669"/>
    <property type="project" value="InterPro"/>
</dbReference>
<sequence>MRRRTYLTTTTATIGGLTIAGCMGDEATDDDPGDGNGDRDDDSSETTDTDEDDAPEEDETDEEDEPTPGLVGTFDDFETLEEWMAFQDIGSLEADTDRAYDGSQSARLTPREDDGQVRIRRSLDEPIDVRDVTPGLAMTADNRGIVRIQLQDEDGDYVEYSQQVLPDMPLVRKNFGLTRVHGDPDPSEIIVLQVICWFSDDTESQVWVDDFHFVPTPETGKVMLQFHGGYETHYTDAFPVLEEYDLPATAFVPTNRLRPDAAVAGDRLLYDQVDELDDAGWTIASQSARGVHLGGVNPNELESNLTDSIDWLTEHGYEDGARFFAFPGSEYTADSYELVQEHFDLAFAGQTQSQGYAGNPHLCSLVANPDPEEAAGLIDWTAEWGGITSLAYYQLEESDALTSLEEAASALDERAAAGDVEVITPTEMADNYVFEG</sequence>
<feature type="region of interest" description="Disordered" evidence="3">
    <location>
        <begin position="20"/>
        <end position="73"/>
    </location>
</feature>
<dbReference type="Pfam" id="PF01522">
    <property type="entry name" value="Polysacc_deac_1"/>
    <property type="match status" value="1"/>
</dbReference>
<gene>
    <name evidence="5" type="ORF">FYC77_14515</name>
</gene>
<evidence type="ECO:0000256" key="2">
    <source>
        <dbReference type="ARBA" id="ARBA00022729"/>
    </source>
</evidence>
<feature type="domain" description="NodB homology" evidence="4">
    <location>
        <begin position="220"/>
        <end position="436"/>
    </location>
</feature>
<evidence type="ECO:0000313" key="5">
    <source>
        <dbReference type="EMBL" id="TYT61264.1"/>
    </source>
</evidence>